<dbReference type="InterPro" id="IPR036388">
    <property type="entry name" value="WH-like_DNA-bd_sf"/>
</dbReference>
<keyword evidence="5 12" id="KW-0808">Transferase</keyword>
<evidence type="ECO:0000256" key="10">
    <source>
        <dbReference type="ARBA" id="ARBA00049348"/>
    </source>
</evidence>
<evidence type="ECO:0000256" key="2">
    <source>
        <dbReference type="ARBA" id="ARBA00008711"/>
    </source>
</evidence>
<keyword evidence="9" id="KW-0234">DNA repair</keyword>
<dbReference type="PROSITE" id="PS01124">
    <property type="entry name" value="HTH_ARAC_FAMILY_2"/>
    <property type="match status" value="1"/>
</dbReference>
<evidence type="ECO:0000256" key="3">
    <source>
        <dbReference type="ARBA" id="ARBA00011918"/>
    </source>
</evidence>
<keyword evidence="7" id="KW-0805">Transcription regulation</keyword>
<dbReference type="FunFam" id="1.10.10.10:FF:000214">
    <property type="entry name" value="Methylated-DNA--protein-cysteine methyltransferase"/>
    <property type="match status" value="1"/>
</dbReference>
<dbReference type="GO" id="GO:0003908">
    <property type="term" value="F:methylated-DNA-[protein]-cysteine S-methyltransferase activity"/>
    <property type="evidence" value="ECO:0007669"/>
    <property type="project" value="UniProtKB-EC"/>
</dbReference>
<dbReference type="PANTHER" id="PTHR10815">
    <property type="entry name" value="METHYLATED-DNA--PROTEIN-CYSTEINE METHYLTRANSFERASE"/>
    <property type="match status" value="1"/>
</dbReference>
<protein>
    <recommendedName>
        <fullName evidence="3">methylated-DNA--[protein]-cysteine S-methyltransferase</fullName>
        <ecNumber evidence="3">2.1.1.63</ecNumber>
    </recommendedName>
</protein>
<comment type="similarity">
    <text evidence="2">Belongs to the MGMT family.</text>
</comment>
<keyword evidence="6" id="KW-0227">DNA damage</keyword>
<dbReference type="RefSeq" id="WP_303549727.1">
    <property type="nucleotide sequence ID" value="NZ_JAUOPG010000004.1"/>
</dbReference>
<evidence type="ECO:0000259" key="11">
    <source>
        <dbReference type="PROSITE" id="PS01124"/>
    </source>
</evidence>
<dbReference type="AlphaFoldDB" id="A0AAW7XGL9"/>
<dbReference type="InterPro" id="IPR036631">
    <property type="entry name" value="MGMT_N_sf"/>
</dbReference>
<evidence type="ECO:0000256" key="7">
    <source>
        <dbReference type="ARBA" id="ARBA00023015"/>
    </source>
</evidence>
<evidence type="ECO:0000256" key="9">
    <source>
        <dbReference type="ARBA" id="ARBA00023204"/>
    </source>
</evidence>
<dbReference type="GO" id="GO:0032259">
    <property type="term" value="P:methylation"/>
    <property type="evidence" value="ECO:0007669"/>
    <property type="project" value="UniProtKB-KW"/>
</dbReference>
<dbReference type="GO" id="GO:0043565">
    <property type="term" value="F:sequence-specific DNA binding"/>
    <property type="evidence" value="ECO:0007669"/>
    <property type="project" value="InterPro"/>
</dbReference>
<dbReference type="SUPFAM" id="SSF46689">
    <property type="entry name" value="Homeodomain-like"/>
    <property type="match status" value="1"/>
</dbReference>
<evidence type="ECO:0000313" key="12">
    <source>
        <dbReference type="EMBL" id="MDO6453463.1"/>
    </source>
</evidence>
<dbReference type="GO" id="GO:0003700">
    <property type="term" value="F:DNA-binding transcription factor activity"/>
    <property type="evidence" value="ECO:0007669"/>
    <property type="project" value="InterPro"/>
</dbReference>
<evidence type="ECO:0000256" key="5">
    <source>
        <dbReference type="ARBA" id="ARBA00022679"/>
    </source>
</evidence>
<dbReference type="InterPro" id="IPR014048">
    <property type="entry name" value="MethylDNA_cys_MeTrfase_DNA-bd"/>
</dbReference>
<comment type="caution">
    <text evidence="12">The sequence shown here is derived from an EMBL/GenBank/DDBJ whole genome shotgun (WGS) entry which is preliminary data.</text>
</comment>
<evidence type="ECO:0000313" key="13">
    <source>
        <dbReference type="Proteomes" id="UP001169862"/>
    </source>
</evidence>
<keyword evidence="4 12" id="KW-0489">Methyltransferase</keyword>
<evidence type="ECO:0000256" key="1">
    <source>
        <dbReference type="ARBA" id="ARBA00001286"/>
    </source>
</evidence>
<dbReference type="SMART" id="SM00342">
    <property type="entry name" value="HTH_ARAC"/>
    <property type="match status" value="1"/>
</dbReference>
<dbReference type="NCBIfam" id="TIGR00589">
    <property type="entry name" value="ogt"/>
    <property type="match status" value="1"/>
</dbReference>
<sequence length="282" mass="30615">MPTTESIITVARHIEAHANEKLPLTRLAQLAHLSPSHFQRLFTATLGVSPKEYQDAIRMELFKSLLKTEPTVTDAIFAAGFSSVSRLYGEASRQMGMTPSSYKDGGTGEVISYAFRDSSLGLLLMAATQKGVCYTAFGESESILFDELVNEFPQASFTPSTAYASRELDDWIDALDQHLASQAPLPSIPLDMRGTAFQIKVWKYLTRIPAGVSISYSELATHIGNPKAFRAAASACGANRIGVLIPCHRVLRGDGSLGGFRWGLTRKQALLNAEKGLSEAAK</sequence>
<evidence type="ECO:0000256" key="8">
    <source>
        <dbReference type="ARBA" id="ARBA00023163"/>
    </source>
</evidence>
<dbReference type="EC" id="2.1.1.63" evidence="3"/>
<dbReference type="CDD" id="cd06445">
    <property type="entry name" value="ATase"/>
    <property type="match status" value="1"/>
</dbReference>
<dbReference type="Gene3D" id="1.10.10.60">
    <property type="entry name" value="Homeodomain-like"/>
    <property type="match status" value="1"/>
</dbReference>
<dbReference type="SUPFAM" id="SSF53155">
    <property type="entry name" value="Methylated DNA-protein cysteine methyltransferase domain"/>
    <property type="match status" value="1"/>
</dbReference>
<accession>A0AAW7XGL9</accession>
<dbReference type="InterPro" id="IPR036217">
    <property type="entry name" value="MethylDNA_cys_MeTrfase_DNAb"/>
</dbReference>
<comment type="catalytic activity">
    <reaction evidence="1">
        <text>a 4-O-methyl-thymidine in DNA + L-cysteinyl-[protein] = a thymidine in DNA + S-methyl-L-cysteinyl-[protein]</text>
        <dbReference type="Rhea" id="RHEA:53428"/>
        <dbReference type="Rhea" id="RHEA-COMP:10131"/>
        <dbReference type="Rhea" id="RHEA-COMP:10132"/>
        <dbReference type="Rhea" id="RHEA-COMP:13555"/>
        <dbReference type="Rhea" id="RHEA-COMP:13556"/>
        <dbReference type="ChEBI" id="CHEBI:29950"/>
        <dbReference type="ChEBI" id="CHEBI:82612"/>
        <dbReference type="ChEBI" id="CHEBI:137386"/>
        <dbReference type="ChEBI" id="CHEBI:137387"/>
        <dbReference type="EC" id="2.1.1.63"/>
    </reaction>
</comment>
<evidence type="ECO:0000256" key="6">
    <source>
        <dbReference type="ARBA" id="ARBA00022763"/>
    </source>
</evidence>
<gene>
    <name evidence="12" type="ORF">Q4490_07785</name>
</gene>
<dbReference type="Gene3D" id="1.10.10.10">
    <property type="entry name" value="Winged helix-like DNA-binding domain superfamily/Winged helix DNA-binding domain"/>
    <property type="match status" value="1"/>
</dbReference>
<dbReference type="EMBL" id="JAUOPG010000004">
    <property type="protein sequence ID" value="MDO6453463.1"/>
    <property type="molecule type" value="Genomic_DNA"/>
</dbReference>
<dbReference type="Pfam" id="PF12833">
    <property type="entry name" value="HTH_18"/>
    <property type="match status" value="1"/>
</dbReference>
<reference evidence="12" key="1">
    <citation type="submission" date="2023-07" db="EMBL/GenBank/DDBJ databases">
        <title>Genome content predicts the carbon catabolic preferences of heterotrophic bacteria.</title>
        <authorList>
            <person name="Gralka M."/>
        </authorList>
    </citation>
    <scope>NUCLEOTIDE SEQUENCE</scope>
    <source>
        <strain evidence="12">I2M16</strain>
    </source>
</reference>
<dbReference type="Proteomes" id="UP001169862">
    <property type="component" value="Unassembled WGS sequence"/>
</dbReference>
<dbReference type="InterPro" id="IPR001497">
    <property type="entry name" value="MethylDNA_cys_MeTrfase_AS"/>
</dbReference>
<dbReference type="PANTHER" id="PTHR10815:SF5">
    <property type="entry name" value="METHYLATED-DNA--PROTEIN-CYSTEINE METHYLTRANSFERASE"/>
    <property type="match status" value="1"/>
</dbReference>
<dbReference type="PROSITE" id="PS00374">
    <property type="entry name" value="MGMT"/>
    <property type="match status" value="1"/>
</dbReference>
<dbReference type="Gene3D" id="3.30.160.70">
    <property type="entry name" value="Methylated DNA-protein cysteine methyltransferase domain"/>
    <property type="match status" value="1"/>
</dbReference>
<evidence type="ECO:0000256" key="4">
    <source>
        <dbReference type="ARBA" id="ARBA00022603"/>
    </source>
</evidence>
<feature type="domain" description="HTH araC/xylS-type" evidence="11">
    <location>
        <begin position="8"/>
        <end position="105"/>
    </location>
</feature>
<proteinExistence type="inferred from homology"/>
<keyword evidence="8" id="KW-0804">Transcription</keyword>
<dbReference type="InterPro" id="IPR009057">
    <property type="entry name" value="Homeodomain-like_sf"/>
</dbReference>
<organism evidence="12 13">
    <name type="scientific">Neptunomonas phycophila</name>
    <dbReference type="NCBI Taxonomy" id="1572645"/>
    <lineage>
        <taxon>Bacteria</taxon>
        <taxon>Pseudomonadati</taxon>
        <taxon>Pseudomonadota</taxon>
        <taxon>Gammaproteobacteria</taxon>
        <taxon>Oceanospirillales</taxon>
        <taxon>Oceanospirillaceae</taxon>
        <taxon>Neptunomonas</taxon>
    </lineage>
</organism>
<dbReference type="Pfam" id="PF01035">
    <property type="entry name" value="DNA_binding_1"/>
    <property type="match status" value="1"/>
</dbReference>
<name>A0AAW7XGL9_9GAMM</name>
<comment type="catalytic activity">
    <reaction evidence="10">
        <text>a 6-O-methyl-2'-deoxyguanosine in DNA + L-cysteinyl-[protein] = S-methyl-L-cysteinyl-[protein] + a 2'-deoxyguanosine in DNA</text>
        <dbReference type="Rhea" id="RHEA:24000"/>
        <dbReference type="Rhea" id="RHEA-COMP:10131"/>
        <dbReference type="Rhea" id="RHEA-COMP:10132"/>
        <dbReference type="Rhea" id="RHEA-COMP:11367"/>
        <dbReference type="Rhea" id="RHEA-COMP:11368"/>
        <dbReference type="ChEBI" id="CHEBI:29950"/>
        <dbReference type="ChEBI" id="CHEBI:82612"/>
        <dbReference type="ChEBI" id="CHEBI:85445"/>
        <dbReference type="ChEBI" id="CHEBI:85448"/>
        <dbReference type="EC" id="2.1.1.63"/>
    </reaction>
</comment>
<dbReference type="InterPro" id="IPR018060">
    <property type="entry name" value="HTH_AraC"/>
</dbReference>
<dbReference type="SUPFAM" id="SSF46767">
    <property type="entry name" value="Methylated DNA-protein cysteine methyltransferase, C-terminal domain"/>
    <property type="match status" value="1"/>
</dbReference>
<dbReference type="GO" id="GO:0006281">
    <property type="term" value="P:DNA repair"/>
    <property type="evidence" value="ECO:0007669"/>
    <property type="project" value="UniProtKB-KW"/>
</dbReference>